<dbReference type="RefSeq" id="XP_056511592.1">
    <property type="nucleotide sequence ID" value="XM_056655979.1"/>
</dbReference>
<feature type="compositionally biased region" description="Basic and acidic residues" evidence="1">
    <location>
        <begin position="97"/>
        <end position="106"/>
    </location>
</feature>
<evidence type="ECO:0000256" key="1">
    <source>
        <dbReference type="SAM" id="MobiDB-lite"/>
    </source>
</evidence>
<feature type="compositionally biased region" description="Basic and acidic residues" evidence="1">
    <location>
        <begin position="66"/>
        <end position="79"/>
    </location>
</feature>
<dbReference type="AlphaFoldDB" id="A0A9W9F9H8"/>
<gene>
    <name evidence="2" type="ORF">NUU61_005397</name>
</gene>
<name>A0A9W9F9H8_9EURO</name>
<reference evidence="2" key="1">
    <citation type="submission" date="2022-11" db="EMBL/GenBank/DDBJ databases">
        <authorList>
            <person name="Petersen C."/>
        </authorList>
    </citation>
    <scope>NUCLEOTIDE SEQUENCE</scope>
    <source>
        <strain evidence="2">IBT 34128</strain>
    </source>
</reference>
<feature type="compositionally biased region" description="Polar residues" evidence="1">
    <location>
        <begin position="81"/>
        <end position="96"/>
    </location>
</feature>
<evidence type="ECO:0000313" key="3">
    <source>
        <dbReference type="Proteomes" id="UP001141434"/>
    </source>
</evidence>
<evidence type="ECO:0000313" key="2">
    <source>
        <dbReference type="EMBL" id="KAJ5096041.1"/>
    </source>
</evidence>
<dbReference type="Proteomes" id="UP001141434">
    <property type="component" value="Unassembled WGS sequence"/>
</dbReference>
<dbReference type="OrthoDB" id="5403747at2759"/>
<dbReference type="EMBL" id="JAPMSZ010000007">
    <property type="protein sequence ID" value="KAJ5096041.1"/>
    <property type="molecule type" value="Genomic_DNA"/>
</dbReference>
<keyword evidence="3" id="KW-1185">Reference proteome</keyword>
<sequence>MSSPADKKNDFLGLTQKDAKLLLLGIACTSESDKVDFAKLAHKMGYTANSARVLHGNARRKLQRLHGGDETEDRKEIDTSAKATVTPKKSQSGTSTESKKDAPATE</sequence>
<accession>A0A9W9F9H8</accession>
<organism evidence="2 3">
    <name type="scientific">Penicillium alfredii</name>
    <dbReference type="NCBI Taxonomy" id="1506179"/>
    <lineage>
        <taxon>Eukaryota</taxon>
        <taxon>Fungi</taxon>
        <taxon>Dikarya</taxon>
        <taxon>Ascomycota</taxon>
        <taxon>Pezizomycotina</taxon>
        <taxon>Eurotiomycetes</taxon>
        <taxon>Eurotiomycetidae</taxon>
        <taxon>Eurotiales</taxon>
        <taxon>Aspergillaceae</taxon>
        <taxon>Penicillium</taxon>
    </lineage>
</organism>
<comment type="caution">
    <text evidence="2">The sequence shown here is derived from an EMBL/GenBank/DDBJ whole genome shotgun (WGS) entry which is preliminary data.</text>
</comment>
<dbReference type="GeneID" id="81395147"/>
<proteinExistence type="predicted"/>
<feature type="region of interest" description="Disordered" evidence="1">
    <location>
        <begin position="62"/>
        <end position="106"/>
    </location>
</feature>
<protein>
    <submittedName>
        <fullName evidence="2">Uncharacterized protein</fullName>
    </submittedName>
</protein>
<reference evidence="2" key="2">
    <citation type="journal article" date="2023" name="IMA Fungus">
        <title>Comparative genomic study of the Penicillium genus elucidates a diverse pangenome and 15 lateral gene transfer events.</title>
        <authorList>
            <person name="Petersen C."/>
            <person name="Sorensen T."/>
            <person name="Nielsen M.R."/>
            <person name="Sondergaard T.E."/>
            <person name="Sorensen J.L."/>
            <person name="Fitzpatrick D.A."/>
            <person name="Frisvad J.C."/>
            <person name="Nielsen K.L."/>
        </authorList>
    </citation>
    <scope>NUCLEOTIDE SEQUENCE</scope>
    <source>
        <strain evidence="2">IBT 34128</strain>
    </source>
</reference>